<evidence type="ECO:0000313" key="2">
    <source>
        <dbReference type="EMBL" id="MDQ0363246.1"/>
    </source>
</evidence>
<dbReference type="PANTHER" id="PTHR30121">
    <property type="entry name" value="UNCHARACTERIZED PROTEIN YJGR-RELATED"/>
    <property type="match status" value="1"/>
</dbReference>
<dbReference type="PANTHER" id="PTHR30121:SF6">
    <property type="entry name" value="SLR6007 PROTEIN"/>
    <property type="match status" value="1"/>
</dbReference>
<dbReference type="RefSeq" id="WP_307412077.1">
    <property type="nucleotide sequence ID" value="NZ_JAUSUR010000010.1"/>
</dbReference>
<dbReference type="InterPro" id="IPR051162">
    <property type="entry name" value="T4SS_component"/>
</dbReference>
<reference evidence="2 3" key="1">
    <citation type="submission" date="2023-07" db="EMBL/GenBank/DDBJ databases">
        <title>Genomic Encyclopedia of Type Strains, Phase IV (KMG-IV): sequencing the most valuable type-strain genomes for metagenomic binning, comparative biology and taxonomic classification.</title>
        <authorList>
            <person name="Goeker M."/>
        </authorList>
    </citation>
    <scope>NUCLEOTIDE SEQUENCE [LARGE SCALE GENOMIC DNA]</scope>
    <source>
        <strain evidence="2 3">DSM 16784</strain>
    </source>
</reference>
<evidence type="ECO:0000313" key="3">
    <source>
        <dbReference type="Proteomes" id="UP001230220"/>
    </source>
</evidence>
<keyword evidence="3" id="KW-1185">Reference proteome</keyword>
<dbReference type="Gene3D" id="1.10.8.730">
    <property type="match status" value="1"/>
</dbReference>
<dbReference type="SUPFAM" id="SSF52540">
    <property type="entry name" value="P-loop containing nucleoside triphosphate hydrolases"/>
    <property type="match status" value="1"/>
</dbReference>
<dbReference type="EMBL" id="JAUSUR010000010">
    <property type="protein sequence ID" value="MDQ0363246.1"/>
    <property type="molecule type" value="Genomic_DNA"/>
</dbReference>
<name>A0ABU0E945_9FIRM</name>
<dbReference type="Gene3D" id="3.40.50.300">
    <property type="entry name" value="P-loop containing nucleotide triphosphate hydrolases"/>
    <property type="match status" value="1"/>
</dbReference>
<gene>
    <name evidence="2" type="ORF">J2S15_004007</name>
</gene>
<dbReference type="InterPro" id="IPR043964">
    <property type="entry name" value="P-loop_TraG"/>
</dbReference>
<feature type="domain" description="TraG P-loop" evidence="1">
    <location>
        <begin position="241"/>
        <end position="572"/>
    </location>
</feature>
<sequence>MSKRYKSRIAPPTIIEKENYYQIGEYYIRNFLVTALPQEFGLGMLSYYTSNPNIKVFAKTNQLKMDISVPLNKEYKEKENEWKKTKDIELKERLEKQLIGMNEYIRDIVANNDKTLNLTIIFSVRANTKEDLEDRSADLKSTLRMDGFKIEPLLMAQLDLFKHTTPLFTSTGFSKTMEINLGVPITTKSFAGMWPYTFETMKDKSGFLFAREKNNSGVIIWDPFLYLHDKQKSVEENRLTANIVIFGKTGSGKTTTEDLILRDFIKKKILLIWADPENKNKYLTQKYGGTFIKWGSKGSQINIFDLKPISIDEDEDEVNPYDTELAIYNVIDEFKNMLRLYKPKINDDTLDIISEIIVNLYERFKITFDTDFKSKTYTDYPTLSDFDAQCEIEQNKYENDKKAKRKLDALDDLRLKIKPMLTEHKYYFDGHTTINYRMDGRKILSFGTKILISKSKELRDAMNYIMFSYIRGIALDESIESGTAFGEASSYLLEGKAAEEIATIYRRSRKYNNSAILDTQEPQDLNNELIKVHGSAIMNNATYKIVMQLEKKAIEHLDDLITLNDNEKDIIEMFGRGDALFISGDKHLTISVLATEKELQEMDPIANG</sequence>
<dbReference type="Proteomes" id="UP001230220">
    <property type="component" value="Unassembled WGS sequence"/>
</dbReference>
<proteinExistence type="predicted"/>
<dbReference type="InterPro" id="IPR027417">
    <property type="entry name" value="P-loop_NTPase"/>
</dbReference>
<protein>
    <recommendedName>
        <fullName evidence="1">TraG P-loop domain-containing protein</fullName>
    </recommendedName>
</protein>
<comment type="caution">
    <text evidence="2">The sequence shown here is derived from an EMBL/GenBank/DDBJ whole genome shotgun (WGS) entry which is preliminary data.</text>
</comment>
<dbReference type="Pfam" id="PF19044">
    <property type="entry name" value="P-loop_TraG"/>
    <property type="match status" value="1"/>
</dbReference>
<organism evidence="2 3">
    <name type="scientific">Breznakia pachnodae</name>
    <dbReference type="NCBI Taxonomy" id="265178"/>
    <lineage>
        <taxon>Bacteria</taxon>
        <taxon>Bacillati</taxon>
        <taxon>Bacillota</taxon>
        <taxon>Erysipelotrichia</taxon>
        <taxon>Erysipelotrichales</taxon>
        <taxon>Erysipelotrichaceae</taxon>
        <taxon>Breznakia</taxon>
    </lineage>
</organism>
<evidence type="ECO:0000259" key="1">
    <source>
        <dbReference type="Pfam" id="PF19044"/>
    </source>
</evidence>
<accession>A0ABU0E945</accession>